<accession>A0AA87ZYV8</accession>
<feature type="domain" description="DUF1421" evidence="3">
    <location>
        <begin position="535"/>
        <end position="578"/>
    </location>
</feature>
<feature type="compositionally biased region" description="Pro residues" evidence="2">
    <location>
        <begin position="285"/>
        <end position="318"/>
    </location>
</feature>
<keyword evidence="5" id="KW-1185">Reference proteome</keyword>
<feature type="compositionally biased region" description="Polar residues" evidence="2">
    <location>
        <begin position="392"/>
        <end position="401"/>
    </location>
</feature>
<evidence type="ECO:0000256" key="1">
    <source>
        <dbReference type="SAM" id="Coils"/>
    </source>
</evidence>
<dbReference type="PANTHER" id="PTHR31805:SF14">
    <property type="entry name" value="RECEPTOR-LIKE KINASE, PUTATIVE (DUF1421)-RELATED"/>
    <property type="match status" value="1"/>
</dbReference>
<sequence length="590" mass="63619">MNTTPYMDKQIMDLSQGSSPQMKDFIDLMNHPHDEDEDQTGHGGTGNGIPKKEEILPSYDFQPLRPIAGLAATSSPSPNFDSAPAIGGSARPWSSGDSKPKTGSPIRNYASLDSVDPAKFILEKDQSSFDSSTIMAEIDKTMKKHTDNLLYVLDGVSARLTQLETRTRNLENSVDDLKISVGNNHGSTDGKMRQLENILREVQSGVQVLKDKQEIVEAQLHLAKLQLSNVDQHTETQNTVHVDPVQPAASAPQQSQPQLPVPASIPPPHPSFSSPNTPQQLQQQLPPPVNIPPPHPSYSSPNAPPQPAPQQNLPPPVQHPNQFPQNQITSVPQRDPYLPTPGQTQEPPSQQYPSQQQLPPSAIPPPQQYQPPPQPQFSQPPPQQHPSLAPVNPSQLQPSLSHHSEEPPYVPSQSYPPNLRQPPSQPPSGPPPSQQFYGAPPPHVYEPPPSSRPISGFSSGYCPPSGLSEQFSYGGSPSQYGNTSGIKPHSPTAAQGGGSGYPQMPTARVLPRVLPAASAVGAGSGSSGTGNRVPIDDVIDKVTTMGFPRDHVRATVRKLTENGQSVDLNVVLDKLMNEGEGQIPRGWFGR</sequence>
<feature type="compositionally biased region" description="Pro residues" evidence="2">
    <location>
        <begin position="361"/>
        <end position="384"/>
    </location>
</feature>
<feature type="compositionally biased region" description="Low complexity" evidence="2">
    <location>
        <begin position="343"/>
        <end position="360"/>
    </location>
</feature>
<gene>
    <name evidence="4" type="ORF">TIFTF001_011767</name>
</gene>
<reference evidence="4" key="1">
    <citation type="submission" date="2023-07" db="EMBL/GenBank/DDBJ databases">
        <title>draft genome sequence of fig (Ficus carica).</title>
        <authorList>
            <person name="Takahashi T."/>
            <person name="Nishimura K."/>
        </authorList>
    </citation>
    <scope>NUCLEOTIDE SEQUENCE</scope>
</reference>
<dbReference type="PANTHER" id="PTHR31805">
    <property type="entry name" value="RECEPTOR-LIKE KINASE, PUTATIVE (DUF1421)-RELATED"/>
    <property type="match status" value="1"/>
</dbReference>
<protein>
    <recommendedName>
        <fullName evidence="3">DUF1421 domain-containing protein</fullName>
    </recommendedName>
</protein>
<feature type="compositionally biased region" description="Basic and acidic residues" evidence="2">
    <location>
        <begin position="24"/>
        <end position="34"/>
    </location>
</feature>
<dbReference type="AlphaFoldDB" id="A0AA87ZYV8"/>
<feature type="compositionally biased region" description="Polar residues" evidence="2">
    <location>
        <begin position="467"/>
        <end position="485"/>
    </location>
</feature>
<evidence type="ECO:0000256" key="2">
    <source>
        <dbReference type="SAM" id="MobiDB-lite"/>
    </source>
</evidence>
<feature type="region of interest" description="Disordered" evidence="2">
    <location>
        <begin position="70"/>
        <end position="110"/>
    </location>
</feature>
<evidence type="ECO:0000313" key="5">
    <source>
        <dbReference type="Proteomes" id="UP001187192"/>
    </source>
</evidence>
<feature type="region of interest" description="Disordered" evidence="2">
    <location>
        <begin position="247"/>
        <end position="505"/>
    </location>
</feature>
<feature type="compositionally biased region" description="Pro residues" evidence="2">
    <location>
        <begin position="419"/>
        <end position="451"/>
    </location>
</feature>
<feature type="region of interest" description="Disordered" evidence="2">
    <location>
        <begin position="1"/>
        <end position="55"/>
    </location>
</feature>
<feature type="coiled-coil region" evidence="1">
    <location>
        <begin position="153"/>
        <end position="212"/>
    </location>
</feature>
<feature type="compositionally biased region" description="Low complexity" evidence="2">
    <location>
        <begin position="247"/>
        <end position="258"/>
    </location>
</feature>
<feature type="compositionally biased region" description="Polar residues" evidence="2">
    <location>
        <begin position="319"/>
        <end position="332"/>
    </location>
</feature>
<keyword evidence="1" id="KW-0175">Coiled coil</keyword>
<dbReference type="EMBL" id="BTGU01000014">
    <property type="protein sequence ID" value="GMN42559.1"/>
    <property type="molecule type" value="Genomic_DNA"/>
</dbReference>
<comment type="caution">
    <text evidence="4">The sequence shown here is derived from an EMBL/GenBank/DDBJ whole genome shotgun (WGS) entry which is preliminary data.</text>
</comment>
<feature type="compositionally biased region" description="Pro residues" evidence="2">
    <location>
        <begin position="259"/>
        <end position="270"/>
    </location>
</feature>
<feature type="compositionally biased region" description="Low complexity" evidence="2">
    <location>
        <begin position="271"/>
        <end position="284"/>
    </location>
</feature>
<dbReference type="Proteomes" id="UP001187192">
    <property type="component" value="Unassembled WGS sequence"/>
</dbReference>
<dbReference type="Pfam" id="PF07223">
    <property type="entry name" value="DUF1421"/>
    <property type="match status" value="1"/>
</dbReference>
<dbReference type="InterPro" id="IPR010820">
    <property type="entry name" value="DUF1421"/>
</dbReference>
<evidence type="ECO:0000259" key="3">
    <source>
        <dbReference type="Pfam" id="PF07223"/>
    </source>
</evidence>
<organism evidence="4 5">
    <name type="scientific">Ficus carica</name>
    <name type="common">Common fig</name>
    <dbReference type="NCBI Taxonomy" id="3494"/>
    <lineage>
        <taxon>Eukaryota</taxon>
        <taxon>Viridiplantae</taxon>
        <taxon>Streptophyta</taxon>
        <taxon>Embryophyta</taxon>
        <taxon>Tracheophyta</taxon>
        <taxon>Spermatophyta</taxon>
        <taxon>Magnoliopsida</taxon>
        <taxon>eudicotyledons</taxon>
        <taxon>Gunneridae</taxon>
        <taxon>Pentapetalae</taxon>
        <taxon>rosids</taxon>
        <taxon>fabids</taxon>
        <taxon>Rosales</taxon>
        <taxon>Moraceae</taxon>
        <taxon>Ficeae</taxon>
        <taxon>Ficus</taxon>
    </lineage>
</organism>
<name>A0AA87ZYV8_FICCA</name>
<proteinExistence type="predicted"/>
<evidence type="ECO:0000313" key="4">
    <source>
        <dbReference type="EMBL" id="GMN42559.1"/>
    </source>
</evidence>